<keyword evidence="2" id="KW-1017">Isopeptide bond</keyword>
<dbReference type="InterPro" id="IPR019559">
    <property type="entry name" value="Cullin_neddylation_domain"/>
</dbReference>
<dbReference type="GO" id="GO:0031625">
    <property type="term" value="F:ubiquitin protein ligase binding"/>
    <property type="evidence" value="ECO:0007669"/>
    <property type="project" value="InterPro"/>
</dbReference>
<feature type="domain" description="Cullin family profile" evidence="6">
    <location>
        <begin position="377"/>
        <end position="613"/>
    </location>
</feature>
<proteinExistence type="inferred from homology"/>
<dbReference type="SUPFAM" id="SSF75632">
    <property type="entry name" value="Cullin homology domain"/>
    <property type="match status" value="1"/>
</dbReference>
<dbReference type="InterPro" id="IPR016159">
    <property type="entry name" value="Cullin_repeat-like_dom_sf"/>
</dbReference>
<protein>
    <recommendedName>
        <fullName evidence="6">Cullin family profile domain-containing protein</fullName>
    </recommendedName>
</protein>
<keyword evidence="3" id="KW-0832">Ubl conjugation</keyword>
<dbReference type="EnsemblProtists" id="EKX47126">
    <property type="protein sequence ID" value="EKX47126"/>
    <property type="gene ID" value="GUITHDRAFT_152166"/>
</dbReference>
<evidence type="ECO:0000256" key="3">
    <source>
        <dbReference type="ARBA" id="ARBA00022843"/>
    </source>
</evidence>
<dbReference type="EMBL" id="JH992991">
    <property type="protein sequence ID" value="EKX47126.1"/>
    <property type="molecule type" value="Genomic_DNA"/>
</dbReference>
<dbReference type="InterPro" id="IPR036317">
    <property type="entry name" value="Cullin_homology_sf"/>
</dbReference>
<dbReference type="GeneID" id="17303710"/>
<dbReference type="PANTHER" id="PTHR11932">
    <property type="entry name" value="CULLIN"/>
    <property type="match status" value="1"/>
</dbReference>
<dbReference type="SMART" id="SM00182">
    <property type="entry name" value="CULLIN"/>
    <property type="match status" value="1"/>
</dbReference>
<dbReference type="InterPro" id="IPR001373">
    <property type="entry name" value="Cullin_N"/>
</dbReference>
<evidence type="ECO:0000256" key="4">
    <source>
        <dbReference type="PROSITE-ProRule" id="PRU00330"/>
    </source>
</evidence>
<sequence>MSQQKKSAFVIHAFKTQPPKDADMPKRSWEKLEGAIIQIFNENAGELSFEELYRTGYNMVLHKHGDMLYNNVDATLKRRSMELCERVEKNTDETFLSSLKKIWTEYKRSLQMVQDILMYMDRTYVKQNQKKPVYDMGLGIFCQHCVRAAGVKDRLRRLTLELIRRERDGEKIERDILRSISQMLQEMGKSVFHEDLEKPFIESSQQYYMVQSESLITGSSTPEYLRYVEAKLLEESERVSSCLSIDYNAGDSGIKQTVENELIGRHMMSLVEKEGSGLIRLLEDFRIQELKSMFDLFSRVQGGTDIIEGKVADHVGQKGREIVMSLENQADPLQFVHQLLELKENYDRMVREAFRKEKSLINKLHKAFEVFINLNSRSPEYISLAMDTHLRGTKTKSSGPSNISEEQTEGVLERTLQLFRFLQEKDMFEKYFKQHLAKRLLGDRSQSEDLERKVIQMLKTECGYQFTAKLEGMFKDMHTSADLHQSFSRHLSQGDGNSLSLDLQVKVLTTGFWPTQPAQQCRLPPEIDHACMVFQRFYLAQHNGRQLTWQTNMGNADLKAKYDKTYQINVPTFHMVVLLLFSPEGSNQLSFKEIEAGTNIPKADLQRTLQSLACAHHKLLVKEPKSKNVSEDDVFFYNSKFTNRLIKFKVSTIAASKESNEEVQASRNKMNEDRNPQIDAAIVRVMKARRVMEHNLLVAEVTKQLQSRFNPNPVIIKKRIEGLIERDFLQRQRGDIKKYEYLA</sequence>
<dbReference type="FunFam" id="1.20.1310.10:FF:000002">
    <property type="entry name" value="cullin-3 isoform X1"/>
    <property type="match status" value="1"/>
</dbReference>
<dbReference type="STRING" id="905079.L1JF47"/>
<dbReference type="HOGENOM" id="CLU_004747_7_1_1"/>
<reference evidence="9" key="2">
    <citation type="submission" date="2012-11" db="EMBL/GenBank/DDBJ databases">
        <authorList>
            <person name="Kuo A."/>
            <person name="Curtis B.A."/>
            <person name="Tanifuji G."/>
            <person name="Burki F."/>
            <person name="Gruber A."/>
            <person name="Irimia M."/>
            <person name="Maruyama S."/>
            <person name="Arias M.C."/>
            <person name="Ball S.G."/>
            <person name="Gile G.H."/>
            <person name="Hirakawa Y."/>
            <person name="Hopkins J.F."/>
            <person name="Rensing S.A."/>
            <person name="Schmutz J."/>
            <person name="Symeonidi A."/>
            <person name="Elias M."/>
            <person name="Eveleigh R.J."/>
            <person name="Herman E.K."/>
            <person name="Klute M.J."/>
            <person name="Nakayama T."/>
            <person name="Obornik M."/>
            <person name="Reyes-Prieto A."/>
            <person name="Armbrust E.V."/>
            <person name="Aves S.J."/>
            <person name="Beiko R.G."/>
            <person name="Coutinho P."/>
            <person name="Dacks J.B."/>
            <person name="Durnford D.G."/>
            <person name="Fast N.M."/>
            <person name="Green B.R."/>
            <person name="Grisdale C."/>
            <person name="Hempe F."/>
            <person name="Henrissat B."/>
            <person name="Hoppner M.P."/>
            <person name="Ishida K.-I."/>
            <person name="Kim E."/>
            <person name="Koreny L."/>
            <person name="Kroth P.G."/>
            <person name="Liu Y."/>
            <person name="Malik S.-B."/>
            <person name="Maier U.G."/>
            <person name="McRose D."/>
            <person name="Mock T."/>
            <person name="Neilson J.A."/>
            <person name="Onodera N.T."/>
            <person name="Poole A.M."/>
            <person name="Pritham E.J."/>
            <person name="Richards T.A."/>
            <person name="Rocap G."/>
            <person name="Roy S.W."/>
            <person name="Sarai C."/>
            <person name="Schaack S."/>
            <person name="Shirato S."/>
            <person name="Slamovits C.H."/>
            <person name="Spencer D.F."/>
            <person name="Suzuki S."/>
            <person name="Worden A.Z."/>
            <person name="Zauner S."/>
            <person name="Barry K."/>
            <person name="Bell C."/>
            <person name="Bharti A.K."/>
            <person name="Crow J.A."/>
            <person name="Grimwood J."/>
            <person name="Kramer R."/>
            <person name="Lindquist E."/>
            <person name="Lucas S."/>
            <person name="Salamov A."/>
            <person name="McFadden G.I."/>
            <person name="Lane C.E."/>
            <person name="Keeling P.J."/>
            <person name="Gray M.W."/>
            <person name="Grigoriev I.V."/>
            <person name="Archibald J.M."/>
        </authorList>
    </citation>
    <scope>NUCLEOTIDE SEQUENCE</scope>
    <source>
        <strain evidence="9">CCMP2712</strain>
    </source>
</reference>
<evidence type="ECO:0000313" key="9">
    <source>
        <dbReference type="Proteomes" id="UP000011087"/>
    </source>
</evidence>
<dbReference type="Gene3D" id="1.20.1310.10">
    <property type="entry name" value="Cullin Repeats"/>
    <property type="match status" value="4"/>
</dbReference>
<organism evidence="7">
    <name type="scientific">Guillardia theta (strain CCMP2712)</name>
    <name type="common">Cryptophyte</name>
    <dbReference type="NCBI Taxonomy" id="905079"/>
    <lineage>
        <taxon>Eukaryota</taxon>
        <taxon>Cryptophyceae</taxon>
        <taxon>Pyrenomonadales</taxon>
        <taxon>Geminigeraceae</taxon>
        <taxon>Guillardia</taxon>
    </lineage>
</organism>
<dbReference type="InterPro" id="IPR016158">
    <property type="entry name" value="Cullin_homology"/>
</dbReference>
<dbReference type="Pfam" id="PF10557">
    <property type="entry name" value="Cullin_Nedd8"/>
    <property type="match status" value="1"/>
</dbReference>
<dbReference type="KEGG" id="gtt:GUITHDRAFT_152166"/>
<accession>L1JF47</accession>
<dbReference type="OrthoDB" id="27073at2759"/>
<dbReference type="InterPro" id="IPR036390">
    <property type="entry name" value="WH_DNA-bd_sf"/>
</dbReference>
<dbReference type="InterPro" id="IPR045093">
    <property type="entry name" value="Cullin"/>
</dbReference>
<name>L1JF47_GUITC</name>
<dbReference type="Gene3D" id="3.30.230.130">
    <property type="entry name" value="Cullin, Chain C, Domain 2"/>
    <property type="match status" value="1"/>
</dbReference>
<dbReference type="RefSeq" id="XP_005834106.1">
    <property type="nucleotide sequence ID" value="XM_005834049.1"/>
</dbReference>
<dbReference type="FunFam" id="1.10.10.10:FF:000014">
    <property type="entry name" value="Cullin 1"/>
    <property type="match status" value="1"/>
</dbReference>
<dbReference type="PROSITE" id="PS50069">
    <property type="entry name" value="CULLIN_2"/>
    <property type="match status" value="1"/>
</dbReference>
<dbReference type="FunFam" id="1.20.1310.10:FF:000001">
    <property type="entry name" value="Cullin 3"/>
    <property type="match status" value="1"/>
</dbReference>
<gene>
    <name evidence="7" type="ORF">GUITHDRAFT_152166</name>
</gene>
<dbReference type="eggNOG" id="KOG2166">
    <property type="taxonomic scope" value="Eukaryota"/>
</dbReference>
<dbReference type="InterPro" id="IPR036388">
    <property type="entry name" value="WH-like_DNA-bd_sf"/>
</dbReference>
<evidence type="ECO:0000313" key="8">
    <source>
        <dbReference type="EnsemblProtists" id="EKX47126"/>
    </source>
</evidence>
<evidence type="ECO:0000313" key="7">
    <source>
        <dbReference type="EMBL" id="EKX47126.1"/>
    </source>
</evidence>
<keyword evidence="9" id="KW-1185">Reference proteome</keyword>
<reference evidence="8" key="3">
    <citation type="submission" date="2015-06" db="UniProtKB">
        <authorList>
            <consortium name="EnsemblProtists"/>
        </authorList>
    </citation>
    <scope>IDENTIFICATION</scope>
</reference>
<dbReference type="AlphaFoldDB" id="L1JF47"/>
<dbReference type="Proteomes" id="UP000011087">
    <property type="component" value="Unassembled WGS sequence"/>
</dbReference>
<dbReference type="OMA" id="MFKDMTI"/>
<dbReference type="SMART" id="SM00884">
    <property type="entry name" value="Cullin_Nedd8"/>
    <property type="match status" value="1"/>
</dbReference>
<dbReference type="GO" id="GO:0006511">
    <property type="term" value="P:ubiquitin-dependent protein catabolic process"/>
    <property type="evidence" value="ECO:0007669"/>
    <property type="project" value="InterPro"/>
</dbReference>
<dbReference type="Pfam" id="PF26557">
    <property type="entry name" value="Cullin_AB"/>
    <property type="match status" value="1"/>
</dbReference>
<evidence type="ECO:0000256" key="5">
    <source>
        <dbReference type="RuleBase" id="RU003829"/>
    </source>
</evidence>
<dbReference type="Pfam" id="PF00888">
    <property type="entry name" value="Cullin"/>
    <property type="match status" value="1"/>
</dbReference>
<evidence type="ECO:0000259" key="6">
    <source>
        <dbReference type="PROSITE" id="PS50069"/>
    </source>
</evidence>
<dbReference type="InterPro" id="IPR059120">
    <property type="entry name" value="Cullin-like_AB"/>
</dbReference>
<comment type="similarity">
    <text evidence="1 4 5">Belongs to the cullin family.</text>
</comment>
<dbReference type="SUPFAM" id="SSF74788">
    <property type="entry name" value="Cullin repeat-like"/>
    <property type="match status" value="1"/>
</dbReference>
<dbReference type="SUPFAM" id="SSF46785">
    <property type="entry name" value="Winged helix' DNA-binding domain"/>
    <property type="match status" value="1"/>
</dbReference>
<dbReference type="PaxDb" id="55529-EKX47126"/>
<evidence type="ECO:0000256" key="2">
    <source>
        <dbReference type="ARBA" id="ARBA00022499"/>
    </source>
</evidence>
<dbReference type="FunFam" id="1.20.1310.10:FF:000006">
    <property type="entry name" value="Cullin 3"/>
    <property type="match status" value="1"/>
</dbReference>
<reference evidence="7 9" key="1">
    <citation type="journal article" date="2012" name="Nature">
        <title>Algal genomes reveal evolutionary mosaicism and the fate of nucleomorphs.</title>
        <authorList>
            <consortium name="DOE Joint Genome Institute"/>
            <person name="Curtis B.A."/>
            <person name="Tanifuji G."/>
            <person name="Burki F."/>
            <person name="Gruber A."/>
            <person name="Irimia M."/>
            <person name="Maruyama S."/>
            <person name="Arias M.C."/>
            <person name="Ball S.G."/>
            <person name="Gile G.H."/>
            <person name="Hirakawa Y."/>
            <person name="Hopkins J.F."/>
            <person name="Kuo A."/>
            <person name="Rensing S.A."/>
            <person name="Schmutz J."/>
            <person name="Symeonidi A."/>
            <person name="Elias M."/>
            <person name="Eveleigh R.J."/>
            <person name="Herman E.K."/>
            <person name="Klute M.J."/>
            <person name="Nakayama T."/>
            <person name="Obornik M."/>
            <person name="Reyes-Prieto A."/>
            <person name="Armbrust E.V."/>
            <person name="Aves S.J."/>
            <person name="Beiko R.G."/>
            <person name="Coutinho P."/>
            <person name="Dacks J.B."/>
            <person name="Durnford D.G."/>
            <person name="Fast N.M."/>
            <person name="Green B.R."/>
            <person name="Grisdale C.J."/>
            <person name="Hempel F."/>
            <person name="Henrissat B."/>
            <person name="Hoppner M.P."/>
            <person name="Ishida K."/>
            <person name="Kim E."/>
            <person name="Koreny L."/>
            <person name="Kroth P.G."/>
            <person name="Liu Y."/>
            <person name="Malik S.B."/>
            <person name="Maier U.G."/>
            <person name="McRose D."/>
            <person name="Mock T."/>
            <person name="Neilson J.A."/>
            <person name="Onodera N.T."/>
            <person name="Poole A.M."/>
            <person name="Pritham E.J."/>
            <person name="Richards T.A."/>
            <person name="Rocap G."/>
            <person name="Roy S.W."/>
            <person name="Sarai C."/>
            <person name="Schaack S."/>
            <person name="Shirato S."/>
            <person name="Slamovits C.H."/>
            <person name="Spencer D.F."/>
            <person name="Suzuki S."/>
            <person name="Worden A.Z."/>
            <person name="Zauner S."/>
            <person name="Barry K."/>
            <person name="Bell C."/>
            <person name="Bharti A.K."/>
            <person name="Crow J.A."/>
            <person name="Grimwood J."/>
            <person name="Kramer R."/>
            <person name="Lindquist E."/>
            <person name="Lucas S."/>
            <person name="Salamov A."/>
            <person name="McFadden G.I."/>
            <person name="Lane C.E."/>
            <person name="Keeling P.J."/>
            <person name="Gray M.W."/>
            <person name="Grigoriev I.V."/>
            <person name="Archibald J.M."/>
        </authorList>
    </citation>
    <scope>NUCLEOTIDE SEQUENCE</scope>
    <source>
        <strain evidence="7 9">CCMP2712</strain>
    </source>
</reference>
<evidence type="ECO:0000256" key="1">
    <source>
        <dbReference type="ARBA" id="ARBA00006019"/>
    </source>
</evidence>
<dbReference type="Gene3D" id="1.10.10.10">
    <property type="entry name" value="Winged helix-like DNA-binding domain superfamily/Winged helix DNA-binding domain"/>
    <property type="match status" value="1"/>
</dbReference>